<feature type="domain" description="LysM" evidence="3">
    <location>
        <begin position="443"/>
        <end position="487"/>
    </location>
</feature>
<dbReference type="GO" id="GO:0016020">
    <property type="term" value="C:membrane"/>
    <property type="evidence" value="ECO:0007669"/>
    <property type="project" value="InterPro"/>
</dbReference>
<evidence type="ECO:0000256" key="1">
    <source>
        <dbReference type="ARBA" id="ARBA00007734"/>
    </source>
</evidence>
<comment type="caution">
    <text evidence="4">The sequence shown here is derived from an EMBL/GenBank/DDBJ whole genome shotgun (WGS) entry which is preliminary data.</text>
</comment>
<dbReference type="InterPro" id="IPR023346">
    <property type="entry name" value="Lysozyme-like_dom_sf"/>
</dbReference>
<feature type="domain" description="LysM" evidence="3">
    <location>
        <begin position="384"/>
        <end position="428"/>
    </location>
</feature>
<protein>
    <submittedName>
        <fullName evidence="4">LysM peptidoglycan-binding domain-containing protein</fullName>
    </submittedName>
</protein>
<sequence>MRKSVIVLSTSCALLASPLAWASNSAATSPSTNDQQESLSQLIAKLQPSSPALQDPNTDAQGAVPEAASDSSQLLQEFRSLQRSDVALQSTQESIWADLIDGFRISDVSRPRVAKWRSWFLQHQGKLEEILHNSSPFLYYVANAVHERGLPMELALLPAIESGYNPKAYSPAAAAGLWQFIPGTARNFGLQNTRWGDPRLSLTASTNAALDYLSYLYNYFGGNWLLAIAAYNAGQGTVSAAIQQNVAAGEPTDFWDLNLPNQTENYVAELLGLAQVIQNAQAYHIALPSIPNTAHIALVNTPRRVNLQVAAQLMNVSVTELQHLNAGLSYGVAPAGYSLVVPKDKAKTLRTALLQMPEPETPAPTASPVPAVAVQTTRPTPAVHYTSVRSGETLSQLALRTGVSVRDLERWNHLRSGRLLQVGQRLTIYGGKPMAVASGYAPHSITVRPGESLWQLAQRAGVSVNALASANDMSTRSVIHPGQKLQLPGNHLQEATYTVAQSGGSIRVRPGETLWQIAQRAGVSVSAIASYNGLHSKSMLHPGQVLRLPARGTEVAALSPQQERLASAPHATTYVVRPGDTVWQIAQQFHVSPHALVQWNRLASASDLQPGKHLTIFLR</sequence>
<dbReference type="InterPro" id="IPR008258">
    <property type="entry name" value="Transglycosylase_SLT_dom_1"/>
</dbReference>
<dbReference type="InterPro" id="IPR000189">
    <property type="entry name" value="Transglyc_AS"/>
</dbReference>
<dbReference type="AlphaFoldDB" id="A0AAE2YMQ2"/>
<keyword evidence="2" id="KW-0732">Signal</keyword>
<dbReference type="Gene3D" id="1.10.530.10">
    <property type="match status" value="1"/>
</dbReference>
<feature type="domain" description="LysM" evidence="3">
    <location>
        <begin position="504"/>
        <end position="548"/>
    </location>
</feature>
<dbReference type="GO" id="GO:0000270">
    <property type="term" value="P:peptidoglycan metabolic process"/>
    <property type="evidence" value="ECO:0007669"/>
    <property type="project" value="InterPro"/>
</dbReference>
<evidence type="ECO:0000313" key="4">
    <source>
        <dbReference type="EMBL" id="MBU2786857.1"/>
    </source>
</evidence>
<dbReference type="InterPro" id="IPR036779">
    <property type="entry name" value="LysM_dom_sf"/>
</dbReference>
<dbReference type="Pfam" id="PF01476">
    <property type="entry name" value="LysM"/>
    <property type="match status" value="4"/>
</dbReference>
<dbReference type="SUPFAM" id="SSF54106">
    <property type="entry name" value="LysM domain"/>
    <property type="match status" value="4"/>
</dbReference>
<feature type="chain" id="PRO_5042261837" evidence="2">
    <location>
        <begin position="23"/>
        <end position="619"/>
    </location>
</feature>
<dbReference type="PANTHER" id="PTHR33734:SF22">
    <property type="entry name" value="MEMBRANE-BOUND LYTIC MUREIN TRANSGLYCOSYLASE D"/>
    <property type="match status" value="1"/>
</dbReference>
<accession>A0AAE2YMQ2</accession>
<dbReference type="GO" id="GO:0008932">
    <property type="term" value="F:lytic endotransglycosylase activity"/>
    <property type="evidence" value="ECO:0007669"/>
    <property type="project" value="TreeGrafter"/>
</dbReference>
<comment type="similarity">
    <text evidence="1">Belongs to the transglycosylase Slt family.</text>
</comment>
<dbReference type="PROSITE" id="PS00922">
    <property type="entry name" value="TRANSGLYCOSYLASE"/>
    <property type="match status" value="1"/>
</dbReference>
<evidence type="ECO:0000256" key="2">
    <source>
        <dbReference type="SAM" id="SignalP"/>
    </source>
</evidence>
<feature type="domain" description="LysM" evidence="3">
    <location>
        <begin position="572"/>
        <end position="616"/>
    </location>
</feature>
<dbReference type="SMART" id="SM00257">
    <property type="entry name" value="LysM"/>
    <property type="match status" value="4"/>
</dbReference>
<dbReference type="Pfam" id="PF01464">
    <property type="entry name" value="SLT"/>
    <property type="match status" value="1"/>
</dbReference>
<evidence type="ECO:0000259" key="3">
    <source>
        <dbReference type="PROSITE" id="PS51782"/>
    </source>
</evidence>
<reference evidence="4" key="1">
    <citation type="journal article" date="2021" name="ISME J.">
        <title>Genomic evolution of the class Acidithiobacillia: deep-branching Proteobacteria living in extreme acidic conditions.</title>
        <authorList>
            <person name="Moya-Beltran A."/>
            <person name="Beard S."/>
            <person name="Rojas-Villalobos C."/>
            <person name="Issotta F."/>
            <person name="Gallardo Y."/>
            <person name="Ulloa R."/>
            <person name="Giaveno A."/>
            <person name="Degli Esposti M."/>
            <person name="Johnson D.B."/>
            <person name="Quatrini R."/>
        </authorList>
    </citation>
    <scope>NUCLEOTIDE SEQUENCE</scope>
    <source>
        <strain evidence="4">VAN18-1</strain>
    </source>
</reference>
<dbReference type="CDD" id="cd00118">
    <property type="entry name" value="LysM"/>
    <property type="match status" value="4"/>
</dbReference>
<feature type="signal peptide" evidence="2">
    <location>
        <begin position="1"/>
        <end position="22"/>
    </location>
</feature>
<dbReference type="CDD" id="cd16894">
    <property type="entry name" value="MltD-like"/>
    <property type="match status" value="1"/>
</dbReference>
<proteinExistence type="inferred from homology"/>
<dbReference type="Proteomes" id="UP001197378">
    <property type="component" value="Unassembled WGS sequence"/>
</dbReference>
<dbReference type="PANTHER" id="PTHR33734">
    <property type="entry name" value="LYSM DOMAIN-CONTAINING GPI-ANCHORED PROTEIN 2"/>
    <property type="match status" value="1"/>
</dbReference>
<dbReference type="SUPFAM" id="SSF53955">
    <property type="entry name" value="Lysozyme-like"/>
    <property type="match status" value="1"/>
</dbReference>
<dbReference type="Gene3D" id="3.10.350.10">
    <property type="entry name" value="LysM domain"/>
    <property type="match status" value="4"/>
</dbReference>
<name>A0AAE2YMQ2_9PROT</name>
<evidence type="ECO:0000313" key="5">
    <source>
        <dbReference type="Proteomes" id="UP001197378"/>
    </source>
</evidence>
<keyword evidence="5" id="KW-1185">Reference proteome</keyword>
<dbReference type="InterPro" id="IPR018392">
    <property type="entry name" value="LysM"/>
</dbReference>
<gene>
    <name evidence="4" type="ORF">HFQ13_01285</name>
</gene>
<dbReference type="EMBL" id="JAAXYO010000028">
    <property type="protein sequence ID" value="MBU2786857.1"/>
    <property type="molecule type" value="Genomic_DNA"/>
</dbReference>
<dbReference type="PROSITE" id="PS51782">
    <property type="entry name" value="LYSM"/>
    <property type="match status" value="4"/>
</dbReference>
<dbReference type="RefSeq" id="WP_215871510.1">
    <property type="nucleotide sequence ID" value="NZ_JAAXYO010000028.1"/>
</dbReference>
<organism evidence="4 5">
    <name type="scientific">Igneacidithiobacillus copahuensis</name>
    <dbReference type="NCBI Taxonomy" id="2724909"/>
    <lineage>
        <taxon>Bacteria</taxon>
        <taxon>Pseudomonadati</taxon>
        <taxon>Pseudomonadota</taxon>
        <taxon>Acidithiobacillia</taxon>
        <taxon>Acidithiobacillales</taxon>
        <taxon>Acidithiobacillaceae</taxon>
        <taxon>Igneacidithiobacillus</taxon>
    </lineage>
</organism>